<dbReference type="AlphaFoldDB" id="A0A167T2X7"/>
<accession>A0A167T2X7</accession>
<organism evidence="1 2">
    <name type="scientific">Akanthomyces lecanii RCEF 1005</name>
    <dbReference type="NCBI Taxonomy" id="1081108"/>
    <lineage>
        <taxon>Eukaryota</taxon>
        <taxon>Fungi</taxon>
        <taxon>Dikarya</taxon>
        <taxon>Ascomycota</taxon>
        <taxon>Pezizomycotina</taxon>
        <taxon>Sordariomycetes</taxon>
        <taxon>Hypocreomycetidae</taxon>
        <taxon>Hypocreales</taxon>
        <taxon>Cordycipitaceae</taxon>
        <taxon>Akanthomyces</taxon>
        <taxon>Cordyceps confragosa</taxon>
    </lineage>
</organism>
<comment type="caution">
    <text evidence="1">The sequence shown here is derived from an EMBL/GenBank/DDBJ whole genome shotgun (WGS) entry which is preliminary data.</text>
</comment>
<evidence type="ECO:0000313" key="2">
    <source>
        <dbReference type="Proteomes" id="UP000076881"/>
    </source>
</evidence>
<reference evidence="1 2" key="1">
    <citation type="journal article" date="2016" name="Genome Biol. Evol.">
        <title>Divergent and convergent evolution of fungal pathogenicity.</title>
        <authorList>
            <person name="Shang Y."/>
            <person name="Xiao G."/>
            <person name="Zheng P."/>
            <person name="Cen K."/>
            <person name="Zhan S."/>
            <person name="Wang C."/>
        </authorList>
    </citation>
    <scope>NUCLEOTIDE SEQUENCE [LARGE SCALE GENOMIC DNA]</scope>
    <source>
        <strain evidence="1 2">RCEF 1005</strain>
    </source>
</reference>
<gene>
    <name evidence="1" type="ORF">LEL_10812</name>
</gene>
<evidence type="ECO:0000313" key="1">
    <source>
        <dbReference type="EMBL" id="OAA60189.1"/>
    </source>
</evidence>
<dbReference type="EMBL" id="AZHF01000022">
    <property type="protein sequence ID" value="OAA60189.1"/>
    <property type="molecule type" value="Genomic_DNA"/>
</dbReference>
<keyword evidence="2" id="KW-1185">Reference proteome</keyword>
<sequence>MPQAPAQLYKGVYRIRCAVSTTTTPMAWMPKSERRRRKLADTRSNTYSVKFPYDIYCEEGMCKDTGNKKTSNTSKFVDNSFNDVVSNQGYGSVLSDNLSSGSNSFEAMKFGYILGHYRNTLLPLAALAALSLVCTDKYSTTRSFTQALYEMRCLKSTASSSARATAAPWRTGE</sequence>
<proteinExistence type="predicted"/>
<name>A0A167T2X7_CORDF</name>
<protein>
    <submittedName>
        <fullName evidence="1">Uncharacterized protein</fullName>
    </submittedName>
</protein>
<dbReference type="Proteomes" id="UP000076881">
    <property type="component" value="Unassembled WGS sequence"/>
</dbReference>